<sequence length="130" mass="14680">MENIVPREKWLYDDRGMMKWMGWLLSDHSAYLESAARQRAGAPIEPQLSRQTINERLQTAWQSVNVIELQVNTLVNNHYPPLLTGVIVGFNAGTLAVQTGDGVIKTVGVANVRWVALVATEKWWDHDDPL</sequence>
<dbReference type="Proteomes" id="UP000283633">
    <property type="component" value="Unassembled WGS sequence"/>
</dbReference>
<evidence type="ECO:0000313" key="1">
    <source>
        <dbReference type="EMBL" id="RRK10836.1"/>
    </source>
</evidence>
<keyword evidence="1" id="KW-0240">DNA-directed RNA polymerase</keyword>
<proteinExistence type="predicted"/>
<keyword evidence="1" id="KW-0804">Transcription</keyword>
<dbReference type="AlphaFoldDB" id="A0A3R8J7X9"/>
<dbReference type="GO" id="GO:0000428">
    <property type="term" value="C:DNA-directed RNA polymerase complex"/>
    <property type="evidence" value="ECO:0007669"/>
    <property type="project" value="UniProtKB-KW"/>
</dbReference>
<keyword evidence="2" id="KW-1185">Reference proteome</keyword>
<dbReference type="EMBL" id="QWZQ01000013">
    <property type="protein sequence ID" value="RRK10836.1"/>
    <property type="molecule type" value="Genomic_DNA"/>
</dbReference>
<comment type="caution">
    <text evidence="1">The sequence shown here is derived from an EMBL/GenBank/DDBJ whole genome shotgun (WGS) entry which is preliminary data.</text>
</comment>
<dbReference type="RefSeq" id="WP_125071875.1">
    <property type="nucleotide sequence ID" value="NZ_QWZQ01000013.1"/>
</dbReference>
<reference evidence="1 2" key="1">
    <citation type="submission" date="2018-08" db="EMBL/GenBank/DDBJ databases">
        <title>Genome Lactobacillus garii FI11369.</title>
        <authorList>
            <person name="Diaz M."/>
            <person name="Narbad A."/>
        </authorList>
    </citation>
    <scope>NUCLEOTIDE SEQUENCE [LARGE SCALE GENOMIC DNA]</scope>
    <source>
        <strain evidence="1 2">FI11369</strain>
    </source>
</reference>
<protein>
    <submittedName>
        <fullName evidence="1">DNA-directed RNA polymerase subunit beta</fullName>
    </submittedName>
</protein>
<organism evidence="1 2">
    <name type="scientific">Lactiplantibacillus garii</name>
    <dbReference type="NCBI Taxonomy" id="2306423"/>
    <lineage>
        <taxon>Bacteria</taxon>
        <taxon>Bacillati</taxon>
        <taxon>Bacillota</taxon>
        <taxon>Bacilli</taxon>
        <taxon>Lactobacillales</taxon>
        <taxon>Lactobacillaceae</taxon>
        <taxon>Lactiplantibacillus</taxon>
    </lineage>
</organism>
<name>A0A3R8J7X9_9LACO</name>
<dbReference type="OrthoDB" id="1644322at2"/>
<gene>
    <name evidence="1" type="ORF">D1831_05240</name>
</gene>
<evidence type="ECO:0000313" key="2">
    <source>
        <dbReference type="Proteomes" id="UP000283633"/>
    </source>
</evidence>
<accession>A0A3R8J7X9</accession>